<dbReference type="Proteomes" id="UP000628448">
    <property type="component" value="Unassembled WGS sequence"/>
</dbReference>
<comment type="caution">
    <text evidence="2">The sequence shown here is derived from an EMBL/GenBank/DDBJ whole genome shotgun (WGS) entry which is preliminary data.</text>
</comment>
<evidence type="ECO:0000313" key="2">
    <source>
        <dbReference type="EMBL" id="MBG9376024.1"/>
    </source>
</evidence>
<dbReference type="EMBL" id="JADWYR010000001">
    <property type="protein sequence ID" value="MBG9376024.1"/>
    <property type="molecule type" value="Genomic_DNA"/>
</dbReference>
<gene>
    <name evidence="2" type="ORF">I5907_07250</name>
</gene>
<accession>A0A931E6F9</accession>
<evidence type="ECO:0000313" key="3">
    <source>
        <dbReference type="Proteomes" id="UP000628448"/>
    </source>
</evidence>
<reference evidence="2" key="1">
    <citation type="submission" date="2020-11" db="EMBL/GenBank/DDBJ databases">
        <title>Bacterial whole genome sequence for Panacibacter sp. DH6.</title>
        <authorList>
            <person name="Le V."/>
            <person name="Ko S."/>
            <person name="Ahn C.-Y."/>
            <person name="Oh H.-M."/>
        </authorList>
    </citation>
    <scope>NUCLEOTIDE SEQUENCE</scope>
    <source>
        <strain evidence="2">DH6</strain>
    </source>
</reference>
<protein>
    <submittedName>
        <fullName evidence="2">Uncharacterized protein</fullName>
    </submittedName>
</protein>
<name>A0A931E6F9_9BACT</name>
<keyword evidence="3" id="KW-1185">Reference proteome</keyword>
<dbReference type="AlphaFoldDB" id="A0A931E6F9"/>
<organism evidence="2 3">
    <name type="scientific">Panacibacter microcysteis</name>
    <dbReference type="NCBI Taxonomy" id="2793269"/>
    <lineage>
        <taxon>Bacteria</taxon>
        <taxon>Pseudomonadati</taxon>
        <taxon>Bacteroidota</taxon>
        <taxon>Chitinophagia</taxon>
        <taxon>Chitinophagales</taxon>
        <taxon>Chitinophagaceae</taxon>
        <taxon>Panacibacter</taxon>
    </lineage>
</organism>
<evidence type="ECO:0000256" key="1">
    <source>
        <dbReference type="SAM" id="MobiDB-lite"/>
    </source>
</evidence>
<proteinExistence type="predicted"/>
<feature type="region of interest" description="Disordered" evidence="1">
    <location>
        <begin position="1"/>
        <end position="22"/>
    </location>
</feature>
<sequence>MEFKTNTGVIAPGTGDNGVFGRAPENSTCLDYQTGRYVYTIHSYACQSTAVNGRAGPGDHALMYGE</sequence>